<feature type="region of interest" description="Disordered" evidence="17">
    <location>
        <begin position="87"/>
        <end position="110"/>
    </location>
</feature>
<comment type="subcellular location">
    <subcellularLocation>
        <location evidence="2">Cell membrane</location>
        <topology evidence="2">Peripheral membrane protein</topology>
        <orientation evidence="2">Cytoplasmic side</orientation>
    </subcellularLocation>
    <subcellularLocation>
        <location evidence="1">Nucleus</location>
    </subcellularLocation>
</comment>
<dbReference type="GO" id="GO:0045944">
    <property type="term" value="P:positive regulation of transcription by RNA polymerase II"/>
    <property type="evidence" value="ECO:0007669"/>
    <property type="project" value="UniProtKB-ARBA"/>
</dbReference>
<dbReference type="SUPFAM" id="SSF57667">
    <property type="entry name" value="beta-beta-alpha zinc fingers"/>
    <property type="match status" value="1"/>
</dbReference>
<evidence type="ECO:0000256" key="7">
    <source>
        <dbReference type="ARBA" id="ARBA00022771"/>
    </source>
</evidence>
<dbReference type="InterPro" id="IPR013087">
    <property type="entry name" value="Znf_C2H2_type"/>
</dbReference>
<dbReference type="PANTHER" id="PTHR24396:SF19">
    <property type="entry name" value="FI01119P"/>
    <property type="match status" value="1"/>
</dbReference>
<evidence type="ECO:0000256" key="12">
    <source>
        <dbReference type="ARBA" id="ARBA00023242"/>
    </source>
</evidence>
<evidence type="ECO:0000256" key="3">
    <source>
        <dbReference type="ARBA" id="ARBA00022475"/>
    </source>
</evidence>
<keyword evidence="12" id="KW-0539">Nucleus</keyword>
<keyword evidence="6" id="KW-0677">Repeat</keyword>
<dbReference type="InterPro" id="IPR051643">
    <property type="entry name" value="Transcr_Reg_ZincFinger"/>
</dbReference>
<evidence type="ECO:0000256" key="16">
    <source>
        <dbReference type="PROSITE-ProRule" id="PRU00042"/>
    </source>
</evidence>
<evidence type="ECO:0000256" key="10">
    <source>
        <dbReference type="ARBA" id="ARBA00023136"/>
    </source>
</evidence>
<comment type="caution">
    <text evidence="19">The sequence shown here is derived from an EMBL/GenBank/DDBJ whole genome shotgun (WGS) entry which is preliminary data.</text>
</comment>
<dbReference type="FunFam" id="3.30.160.60:FF:002194">
    <property type="entry name" value="STP1p Transcription factor"/>
    <property type="match status" value="1"/>
</dbReference>
<dbReference type="PROSITE" id="PS50157">
    <property type="entry name" value="ZINC_FINGER_C2H2_2"/>
    <property type="match status" value="1"/>
</dbReference>
<dbReference type="GO" id="GO:0005634">
    <property type="term" value="C:nucleus"/>
    <property type="evidence" value="ECO:0007669"/>
    <property type="project" value="UniProtKB-SubCell"/>
</dbReference>
<sequence length="427" mass="48349">MDYKEHSKNNVDLLLESLLNGNGSGNDMDSAVFMGSTDDLNEFRMAEDIHKDREDVSPVAEDPITFNMNETIPLQFSLASADPRTLSLLSSSSSSSSSSPVDGNKLPSVSSVVPSKVTMKRSYPNITRIEEDYHETNTALQEKSSMLETGGPFVCHYCDASFRMRGYLTRHIKKHAIEKAYKCPFFSKDAPPELRCHNSGGFSRRDTYKTHLKARHLLYPKGVRPQDRNKSSGHCAQCGEFSQNIENWVEQHIESGDCTGLPINYVRTVKSERKSGKLKMIKTSSGHSRFISTAKSIIEPKILLNQDALETIAIIATDDTSDEEIQPSVVEHQPHITKSHKVVKYSNNHGNRKYMTTMATINYPPLDIEQAPIEDKSADKKYTRGNLHTDDLEDTIEDFDLEQLYETDYHSTRKYMKLYISRFKSEI</sequence>
<evidence type="ECO:0000256" key="2">
    <source>
        <dbReference type="ARBA" id="ARBA00004413"/>
    </source>
</evidence>
<dbReference type="OrthoDB" id="9439903at2759"/>
<reference evidence="19 20" key="1">
    <citation type="submission" date="2020-05" db="EMBL/GenBank/DDBJ databases">
        <authorList>
            <person name="Casaregola S."/>
            <person name="Devillers H."/>
            <person name="Grondin C."/>
        </authorList>
    </citation>
    <scope>NUCLEOTIDE SEQUENCE [LARGE SCALE GENOMIC DNA]</scope>
    <source>
        <strain evidence="19 20">CLIB 1767</strain>
    </source>
</reference>
<evidence type="ECO:0000256" key="4">
    <source>
        <dbReference type="ARBA" id="ARBA00022694"/>
    </source>
</evidence>
<evidence type="ECO:0000256" key="11">
    <source>
        <dbReference type="ARBA" id="ARBA00023145"/>
    </source>
</evidence>
<dbReference type="SMART" id="SM00355">
    <property type="entry name" value="ZnF_C2H2"/>
    <property type="match status" value="2"/>
</dbReference>
<keyword evidence="10" id="KW-0472">Membrane</keyword>
<keyword evidence="7 16" id="KW-0863">Zinc-finger</keyword>
<keyword evidence="9" id="KW-0238">DNA-binding</keyword>
<dbReference type="AlphaFoldDB" id="A0A8H2ZJH3"/>
<dbReference type="GO" id="GO:0000981">
    <property type="term" value="F:DNA-binding transcription factor activity, RNA polymerase II-specific"/>
    <property type="evidence" value="ECO:0007669"/>
    <property type="project" value="TreeGrafter"/>
</dbReference>
<evidence type="ECO:0000256" key="17">
    <source>
        <dbReference type="SAM" id="MobiDB-lite"/>
    </source>
</evidence>
<evidence type="ECO:0000313" key="19">
    <source>
        <dbReference type="EMBL" id="CAB4255993.1"/>
    </source>
</evidence>
<evidence type="ECO:0000256" key="9">
    <source>
        <dbReference type="ARBA" id="ARBA00023125"/>
    </source>
</evidence>
<keyword evidence="11" id="KW-0865">Zymogen</keyword>
<evidence type="ECO:0000256" key="14">
    <source>
        <dbReference type="ARBA" id="ARBA00057128"/>
    </source>
</evidence>
<feature type="domain" description="C2H2-type" evidence="18">
    <location>
        <begin position="153"/>
        <end position="180"/>
    </location>
</feature>
<evidence type="ECO:0000259" key="18">
    <source>
        <dbReference type="PROSITE" id="PS50157"/>
    </source>
</evidence>
<dbReference type="InterPro" id="IPR036236">
    <property type="entry name" value="Znf_C2H2_sf"/>
</dbReference>
<dbReference type="GO" id="GO:0008033">
    <property type="term" value="P:tRNA processing"/>
    <property type="evidence" value="ECO:0007669"/>
    <property type="project" value="UniProtKB-KW"/>
</dbReference>
<dbReference type="PROSITE" id="PS00028">
    <property type="entry name" value="ZINC_FINGER_C2H2_1"/>
    <property type="match status" value="1"/>
</dbReference>
<protein>
    <recommendedName>
        <fullName evidence="15">Transcription factor STP1</fullName>
    </recommendedName>
</protein>
<keyword evidence="5" id="KW-0479">Metal-binding</keyword>
<dbReference type="Proteomes" id="UP000644660">
    <property type="component" value="Unassembled WGS sequence"/>
</dbReference>
<evidence type="ECO:0000256" key="5">
    <source>
        <dbReference type="ARBA" id="ARBA00022723"/>
    </source>
</evidence>
<dbReference type="EMBL" id="CAEFZW010000008">
    <property type="protein sequence ID" value="CAB4255993.1"/>
    <property type="molecule type" value="Genomic_DNA"/>
</dbReference>
<dbReference type="Gene3D" id="3.30.160.60">
    <property type="entry name" value="Classic Zinc Finger"/>
    <property type="match status" value="1"/>
</dbReference>
<evidence type="ECO:0000256" key="15">
    <source>
        <dbReference type="ARBA" id="ARBA00073838"/>
    </source>
</evidence>
<dbReference type="GO" id="GO:0008270">
    <property type="term" value="F:zinc ion binding"/>
    <property type="evidence" value="ECO:0007669"/>
    <property type="project" value="UniProtKB-KW"/>
</dbReference>
<comment type="function">
    <text evidence="14">Transcription factor involved in the regulation of gene expression in response to extracellular amino acid levels. Synthesized as latent cytoplasmic precursor, which, upon a signal initiated by the plasma membrane SPS (SSY1-PTR3-SSY5) amino acid sensor system, becomes proteolytically activated and relocates to the nucleus, where it induces the expression of SPS-sensor-regulated genes, including the amino-acid permeases AGP1, BAP2, BAP3 and GNP1. Binding to promoters is facilitated by DAL81. Involved in the repression of genes subject to nitrogen catabolite repression and genes involved in stress response. Negatively regulated by inner nuclear membrane proteins ASI1, ASI2 and ASI3, which prevent unprocessed precursor forms that escape cytoplasmic anchoring from inducing SPS-sensor-regulated genes. May be involved in pre-tRNA splicing.</text>
</comment>
<name>A0A8H2ZJH3_9SACH</name>
<gene>
    <name evidence="19" type="ORF">KABA2_08S00792</name>
</gene>
<dbReference type="GO" id="GO:0000978">
    <property type="term" value="F:RNA polymerase II cis-regulatory region sequence-specific DNA binding"/>
    <property type="evidence" value="ECO:0007669"/>
    <property type="project" value="TreeGrafter"/>
</dbReference>
<proteinExistence type="predicted"/>
<evidence type="ECO:0000256" key="1">
    <source>
        <dbReference type="ARBA" id="ARBA00004123"/>
    </source>
</evidence>
<evidence type="ECO:0000256" key="6">
    <source>
        <dbReference type="ARBA" id="ARBA00022737"/>
    </source>
</evidence>
<keyword evidence="20" id="KW-1185">Reference proteome</keyword>
<dbReference type="PANTHER" id="PTHR24396">
    <property type="entry name" value="ZINC FINGER PROTEIN"/>
    <property type="match status" value="1"/>
</dbReference>
<keyword evidence="4" id="KW-0819">tRNA processing</keyword>
<comment type="subunit">
    <text evidence="13">Interacts (via Region II) with SSY5; protease component of the SPS-sensor.</text>
</comment>
<organism evidence="19 20">
    <name type="scientific">Maudiozyma barnettii</name>
    <dbReference type="NCBI Taxonomy" id="61262"/>
    <lineage>
        <taxon>Eukaryota</taxon>
        <taxon>Fungi</taxon>
        <taxon>Dikarya</taxon>
        <taxon>Ascomycota</taxon>
        <taxon>Saccharomycotina</taxon>
        <taxon>Saccharomycetes</taxon>
        <taxon>Saccharomycetales</taxon>
        <taxon>Saccharomycetaceae</taxon>
        <taxon>Maudiozyma</taxon>
    </lineage>
</organism>
<evidence type="ECO:0000256" key="13">
    <source>
        <dbReference type="ARBA" id="ARBA00038616"/>
    </source>
</evidence>
<feature type="compositionally biased region" description="Low complexity" evidence="17">
    <location>
        <begin position="87"/>
        <end position="99"/>
    </location>
</feature>
<dbReference type="GO" id="GO:0005886">
    <property type="term" value="C:plasma membrane"/>
    <property type="evidence" value="ECO:0007669"/>
    <property type="project" value="UniProtKB-SubCell"/>
</dbReference>
<dbReference type="RefSeq" id="XP_041407837.1">
    <property type="nucleotide sequence ID" value="XM_041551903.1"/>
</dbReference>
<dbReference type="GeneID" id="64859059"/>
<keyword evidence="3" id="KW-1003">Cell membrane</keyword>
<evidence type="ECO:0000313" key="20">
    <source>
        <dbReference type="Proteomes" id="UP000644660"/>
    </source>
</evidence>
<evidence type="ECO:0000256" key="8">
    <source>
        <dbReference type="ARBA" id="ARBA00022833"/>
    </source>
</evidence>
<accession>A0A8H2ZJH3</accession>
<keyword evidence="8" id="KW-0862">Zinc</keyword>